<sequence>MQIIVRWPTTVPNLKMPTGGPIFSPISLQGTLTNRTLTSLVSDCLINVFGRKTLF</sequence>
<dbReference type="Gramene" id="mRNA:HanXRQr2_Chr09g0371121">
    <property type="protein sequence ID" value="CDS:HanXRQr2_Chr09g0371121.1"/>
    <property type="gene ID" value="HanXRQr2_Chr09g0371121"/>
</dbReference>
<protein>
    <submittedName>
        <fullName evidence="1">Uncharacterized protein</fullName>
    </submittedName>
</protein>
<evidence type="ECO:0000313" key="1">
    <source>
        <dbReference type="EMBL" id="KAF5789427.1"/>
    </source>
</evidence>
<reference evidence="1" key="1">
    <citation type="journal article" date="2017" name="Nature">
        <title>The sunflower genome provides insights into oil metabolism, flowering and Asterid evolution.</title>
        <authorList>
            <person name="Badouin H."/>
            <person name="Gouzy J."/>
            <person name="Grassa C.J."/>
            <person name="Murat F."/>
            <person name="Staton S.E."/>
            <person name="Cottret L."/>
            <person name="Lelandais-Briere C."/>
            <person name="Owens G.L."/>
            <person name="Carrere S."/>
            <person name="Mayjonade B."/>
            <person name="Legrand L."/>
            <person name="Gill N."/>
            <person name="Kane N.C."/>
            <person name="Bowers J.E."/>
            <person name="Hubner S."/>
            <person name="Bellec A."/>
            <person name="Berard A."/>
            <person name="Berges H."/>
            <person name="Blanchet N."/>
            <person name="Boniface M.C."/>
            <person name="Brunel D."/>
            <person name="Catrice O."/>
            <person name="Chaidir N."/>
            <person name="Claudel C."/>
            <person name="Donnadieu C."/>
            <person name="Faraut T."/>
            <person name="Fievet G."/>
            <person name="Helmstetter N."/>
            <person name="King M."/>
            <person name="Knapp S.J."/>
            <person name="Lai Z."/>
            <person name="Le Paslier M.C."/>
            <person name="Lippi Y."/>
            <person name="Lorenzon L."/>
            <person name="Mandel J.R."/>
            <person name="Marage G."/>
            <person name="Marchand G."/>
            <person name="Marquand E."/>
            <person name="Bret-Mestries E."/>
            <person name="Morien E."/>
            <person name="Nambeesan S."/>
            <person name="Nguyen T."/>
            <person name="Pegot-Espagnet P."/>
            <person name="Pouilly N."/>
            <person name="Raftis F."/>
            <person name="Sallet E."/>
            <person name="Schiex T."/>
            <person name="Thomas J."/>
            <person name="Vandecasteele C."/>
            <person name="Vares D."/>
            <person name="Vear F."/>
            <person name="Vautrin S."/>
            <person name="Crespi M."/>
            <person name="Mangin B."/>
            <person name="Burke J.M."/>
            <person name="Salse J."/>
            <person name="Munos S."/>
            <person name="Vincourt P."/>
            <person name="Rieseberg L.H."/>
            <person name="Langlade N.B."/>
        </authorList>
    </citation>
    <scope>NUCLEOTIDE SEQUENCE</scope>
    <source>
        <tissue evidence="1">Leaves</tissue>
    </source>
</reference>
<reference evidence="1" key="2">
    <citation type="submission" date="2020-06" db="EMBL/GenBank/DDBJ databases">
        <title>Helianthus annuus Genome sequencing and assembly Release 2.</title>
        <authorList>
            <person name="Gouzy J."/>
            <person name="Langlade N."/>
            <person name="Munos S."/>
        </authorList>
    </citation>
    <scope>NUCLEOTIDE SEQUENCE</scope>
    <source>
        <tissue evidence="1">Leaves</tissue>
    </source>
</reference>
<dbReference type="Proteomes" id="UP000215914">
    <property type="component" value="Unassembled WGS sequence"/>
</dbReference>
<dbReference type="EMBL" id="MNCJ02000324">
    <property type="protein sequence ID" value="KAF5789427.1"/>
    <property type="molecule type" value="Genomic_DNA"/>
</dbReference>
<proteinExistence type="predicted"/>
<keyword evidence="2" id="KW-1185">Reference proteome</keyword>
<name>A0A9K3N737_HELAN</name>
<gene>
    <name evidence="1" type="ORF">HanXRQr2_Chr09g0371121</name>
</gene>
<dbReference type="AlphaFoldDB" id="A0A9K3N737"/>
<accession>A0A9K3N737</accession>
<evidence type="ECO:0000313" key="2">
    <source>
        <dbReference type="Proteomes" id="UP000215914"/>
    </source>
</evidence>
<comment type="caution">
    <text evidence="1">The sequence shown here is derived from an EMBL/GenBank/DDBJ whole genome shotgun (WGS) entry which is preliminary data.</text>
</comment>
<organism evidence="1 2">
    <name type="scientific">Helianthus annuus</name>
    <name type="common">Common sunflower</name>
    <dbReference type="NCBI Taxonomy" id="4232"/>
    <lineage>
        <taxon>Eukaryota</taxon>
        <taxon>Viridiplantae</taxon>
        <taxon>Streptophyta</taxon>
        <taxon>Embryophyta</taxon>
        <taxon>Tracheophyta</taxon>
        <taxon>Spermatophyta</taxon>
        <taxon>Magnoliopsida</taxon>
        <taxon>eudicotyledons</taxon>
        <taxon>Gunneridae</taxon>
        <taxon>Pentapetalae</taxon>
        <taxon>asterids</taxon>
        <taxon>campanulids</taxon>
        <taxon>Asterales</taxon>
        <taxon>Asteraceae</taxon>
        <taxon>Asteroideae</taxon>
        <taxon>Heliantheae alliance</taxon>
        <taxon>Heliantheae</taxon>
        <taxon>Helianthus</taxon>
    </lineage>
</organism>